<dbReference type="EMBL" id="JACCBA010000001">
    <property type="protein sequence ID" value="NYD46179.1"/>
    <property type="molecule type" value="Genomic_DNA"/>
</dbReference>
<dbReference type="Proteomes" id="UP000529783">
    <property type="component" value="Unassembled WGS sequence"/>
</dbReference>
<organism evidence="2 3">
    <name type="scientific">Actinomadura luteofluorescens</name>
    <dbReference type="NCBI Taxonomy" id="46163"/>
    <lineage>
        <taxon>Bacteria</taxon>
        <taxon>Bacillati</taxon>
        <taxon>Actinomycetota</taxon>
        <taxon>Actinomycetes</taxon>
        <taxon>Streptosporangiales</taxon>
        <taxon>Thermomonosporaceae</taxon>
        <taxon>Actinomadura</taxon>
    </lineage>
</organism>
<keyword evidence="1" id="KW-1133">Transmembrane helix</keyword>
<feature type="transmembrane region" description="Helical" evidence="1">
    <location>
        <begin position="6"/>
        <end position="25"/>
    </location>
</feature>
<keyword evidence="3" id="KW-1185">Reference proteome</keyword>
<accession>A0A7Y9JGC3</accession>
<keyword evidence="1" id="KW-0472">Membrane</keyword>
<proteinExistence type="predicted"/>
<evidence type="ECO:0000313" key="3">
    <source>
        <dbReference type="Proteomes" id="UP000529783"/>
    </source>
</evidence>
<protein>
    <submittedName>
        <fullName evidence="2">Uncharacterized protein</fullName>
    </submittedName>
</protein>
<feature type="transmembrane region" description="Helical" evidence="1">
    <location>
        <begin position="37"/>
        <end position="59"/>
    </location>
</feature>
<sequence>MNFGIPLLAAAAGLLVCVMAAVCALRNVLSGLGTARIALWAVQAAVALLAGAATGYTAVRLVTDAYYEAGLLRGAASCLAAVIAVCALSDRYFGRRCDTFESARAEGDMGVRSL</sequence>
<keyword evidence="1" id="KW-0812">Transmembrane</keyword>
<gene>
    <name evidence="2" type="ORF">BJY14_002162</name>
</gene>
<evidence type="ECO:0000313" key="2">
    <source>
        <dbReference type="EMBL" id="NYD46179.1"/>
    </source>
</evidence>
<feature type="transmembrane region" description="Helical" evidence="1">
    <location>
        <begin position="71"/>
        <end position="88"/>
    </location>
</feature>
<dbReference type="AlphaFoldDB" id="A0A7Y9JGC3"/>
<reference evidence="2 3" key="1">
    <citation type="submission" date="2020-07" db="EMBL/GenBank/DDBJ databases">
        <title>Sequencing the genomes of 1000 actinobacteria strains.</title>
        <authorList>
            <person name="Klenk H.-P."/>
        </authorList>
    </citation>
    <scope>NUCLEOTIDE SEQUENCE [LARGE SCALE GENOMIC DNA]</scope>
    <source>
        <strain evidence="2 3">DSM 40398</strain>
    </source>
</reference>
<name>A0A7Y9JGC3_9ACTN</name>
<comment type="caution">
    <text evidence="2">The sequence shown here is derived from an EMBL/GenBank/DDBJ whole genome shotgun (WGS) entry which is preliminary data.</text>
</comment>
<dbReference type="RefSeq" id="WP_179843477.1">
    <property type="nucleotide sequence ID" value="NZ_JACCBA010000001.1"/>
</dbReference>
<evidence type="ECO:0000256" key="1">
    <source>
        <dbReference type="SAM" id="Phobius"/>
    </source>
</evidence>